<protein>
    <recommendedName>
        <fullName evidence="3 7">GPN-loop GTPase 3</fullName>
    </recommendedName>
</protein>
<comment type="function">
    <text evidence="7">Small GTPase required for proper nuclear import of RNA polymerase II and III (RNAPII and RNAPIII). May act at an RNAP assembly step prior to nuclear import.</text>
</comment>
<evidence type="ECO:0000256" key="2">
    <source>
        <dbReference type="ARBA" id="ARBA00005290"/>
    </source>
</evidence>
<evidence type="ECO:0000256" key="1">
    <source>
        <dbReference type="ARBA" id="ARBA00002411"/>
    </source>
</evidence>
<gene>
    <name evidence="9" type="primary">20207288</name>
    <name evidence="8" type="ORF">HELRODRAFT_179416</name>
</gene>
<dbReference type="Pfam" id="PF03029">
    <property type="entry name" value="ATP_bind_1"/>
    <property type="match status" value="1"/>
</dbReference>
<comment type="similarity">
    <text evidence="2 7">Belongs to the GPN-loop GTPase family.</text>
</comment>
<dbReference type="FunFam" id="3.40.50.300:FF:000616">
    <property type="entry name" value="GPN-loop GTPase 3"/>
    <property type="match status" value="1"/>
</dbReference>
<dbReference type="EnsemblMetazoa" id="HelroT179416">
    <property type="protein sequence ID" value="HelroP179416"/>
    <property type="gene ID" value="HelroG179416"/>
</dbReference>
<evidence type="ECO:0000313" key="9">
    <source>
        <dbReference type="EnsemblMetazoa" id="HelroP179416"/>
    </source>
</evidence>
<dbReference type="InParanoid" id="T1FEN9"/>
<evidence type="ECO:0000256" key="7">
    <source>
        <dbReference type="RuleBase" id="RU365059"/>
    </source>
</evidence>
<evidence type="ECO:0000256" key="4">
    <source>
        <dbReference type="ARBA" id="ARBA00022741"/>
    </source>
</evidence>
<reference evidence="10" key="1">
    <citation type="submission" date="2012-12" db="EMBL/GenBank/DDBJ databases">
        <authorList>
            <person name="Hellsten U."/>
            <person name="Grimwood J."/>
            <person name="Chapman J.A."/>
            <person name="Shapiro H."/>
            <person name="Aerts A."/>
            <person name="Otillar R.P."/>
            <person name="Terry A.Y."/>
            <person name="Boore J.L."/>
            <person name="Simakov O."/>
            <person name="Marletaz F."/>
            <person name="Cho S.-J."/>
            <person name="Edsinger-Gonzales E."/>
            <person name="Havlak P."/>
            <person name="Kuo D.-H."/>
            <person name="Larsson T."/>
            <person name="Lv J."/>
            <person name="Arendt D."/>
            <person name="Savage R."/>
            <person name="Osoegawa K."/>
            <person name="de Jong P."/>
            <person name="Lindberg D.R."/>
            <person name="Seaver E.C."/>
            <person name="Weisblat D.A."/>
            <person name="Putnam N.H."/>
            <person name="Grigoriev I.V."/>
            <person name="Rokhsar D.S."/>
        </authorList>
    </citation>
    <scope>NUCLEOTIDE SEQUENCE</scope>
</reference>
<dbReference type="GO" id="GO:0005525">
    <property type="term" value="F:GTP binding"/>
    <property type="evidence" value="ECO:0007669"/>
    <property type="project" value="UniProtKB-KW"/>
</dbReference>
<evidence type="ECO:0000256" key="3">
    <source>
        <dbReference type="ARBA" id="ARBA00014587"/>
    </source>
</evidence>
<dbReference type="KEGG" id="hro:HELRODRAFT_179416"/>
<evidence type="ECO:0000313" key="8">
    <source>
        <dbReference type="EMBL" id="ESN95348.1"/>
    </source>
</evidence>
<dbReference type="Gene3D" id="3.40.50.300">
    <property type="entry name" value="P-loop containing nucleotide triphosphate hydrolases"/>
    <property type="match status" value="1"/>
</dbReference>
<dbReference type="GO" id="GO:0003924">
    <property type="term" value="F:GTPase activity"/>
    <property type="evidence" value="ECO:0000318"/>
    <property type="project" value="GO_Central"/>
</dbReference>
<evidence type="ECO:0000256" key="5">
    <source>
        <dbReference type="ARBA" id="ARBA00022801"/>
    </source>
</evidence>
<reference evidence="9" key="3">
    <citation type="submission" date="2015-06" db="UniProtKB">
        <authorList>
            <consortium name="EnsemblMetazoa"/>
        </authorList>
    </citation>
    <scope>IDENTIFICATION</scope>
</reference>
<comment type="subunit">
    <text evidence="7">Binds to RNA polymerase II (RNAPII).</text>
</comment>
<dbReference type="CTD" id="20207288"/>
<name>T1FEN9_HELRO</name>
<dbReference type="PANTHER" id="PTHR21231">
    <property type="entry name" value="XPA-BINDING PROTEIN 1-RELATED"/>
    <property type="match status" value="1"/>
</dbReference>
<accession>T1FEN9</accession>
<dbReference type="FunCoup" id="T1FEN9">
    <property type="interactions" value="1832"/>
</dbReference>
<dbReference type="InterPro" id="IPR030228">
    <property type="entry name" value="Gpn3"/>
</dbReference>
<evidence type="ECO:0000256" key="6">
    <source>
        <dbReference type="ARBA" id="ARBA00023134"/>
    </source>
</evidence>
<keyword evidence="5 7" id="KW-0378">Hydrolase</keyword>
<dbReference type="EMBL" id="KB097528">
    <property type="protein sequence ID" value="ESN95348.1"/>
    <property type="molecule type" value="Genomic_DNA"/>
</dbReference>
<dbReference type="RefSeq" id="XP_009026513.1">
    <property type="nucleotide sequence ID" value="XM_009028265.1"/>
</dbReference>
<reference evidence="8 10" key="2">
    <citation type="journal article" date="2013" name="Nature">
        <title>Insights into bilaterian evolution from three spiralian genomes.</title>
        <authorList>
            <person name="Simakov O."/>
            <person name="Marletaz F."/>
            <person name="Cho S.J."/>
            <person name="Edsinger-Gonzales E."/>
            <person name="Havlak P."/>
            <person name="Hellsten U."/>
            <person name="Kuo D.H."/>
            <person name="Larsson T."/>
            <person name="Lv J."/>
            <person name="Arendt D."/>
            <person name="Savage R."/>
            <person name="Osoegawa K."/>
            <person name="de Jong P."/>
            <person name="Grimwood J."/>
            <person name="Chapman J.A."/>
            <person name="Shapiro H."/>
            <person name="Aerts A."/>
            <person name="Otillar R.P."/>
            <person name="Terry A.Y."/>
            <person name="Boore J.L."/>
            <person name="Grigoriev I.V."/>
            <person name="Lindberg D.R."/>
            <person name="Seaver E.C."/>
            <person name="Weisblat D.A."/>
            <person name="Putnam N.H."/>
            <person name="Rokhsar D.S."/>
        </authorList>
    </citation>
    <scope>NUCLEOTIDE SEQUENCE</scope>
</reference>
<comment type="function">
    <text evidence="1">Small GTPase required for proper localization of RNA polymerase II (RNAPII). May act at an RNAP assembly step prior to nuclear import.</text>
</comment>
<dbReference type="GeneID" id="20207288"/>
<dbReference type="PANTHER" id="PTHR21231:SF7">
    <property type="entry name" value="GPN-LOOP GTPASE 3"/>
    <property type="match status" value="1"/>
</dbReference>
<dbReference type="STRING" id="6412.T1FEN9"/>
<dbReference type="InterPro" id="IPR004130">
    <property type="entry name" value="Gpn"/>
</dbReference>
<dbReference type="eggNOG" id="KOG1534">
    <property type="taxonomic scope" value="Eukaryota"/>
</dbReference>
<keyword evidence="10" id="KW-1185">Reference proteome</keyword>
<dbReference type="EMBL" id="AMQM01006835">
    <property type="status" value="NOT_ANNOTATED_CDS"/>
    <property type="molecule type" value="Genomic_DNA"/>
</dbReference>
<dbReference type="OMA" id="LYTHMTV"/>
<dbReference type="CDD" id="cd17872">
    <property type="entry name" value="GPN3"/>
    <property type="match status" value="1"/>
</dbReference>
<sequence>MSRYCQLVIGPAGSGKSTYCDAIQKYGQAVGRTIDVVNLDPAAEYFSYDALADIKDLISIDDVMECDDLKLGPNGGLMFCMEHLSENFHWLRDSLGEVEDDYILFDCPGQIELYTHSPVMKLLVEELKNWNFRVCSVFLLDSQFLVDPFKYVSGMMCALSAMVNLEVASVNVLSKIDLLDKKSKKEIESFLSSSAKDFLLNSSKDSIAGKKFQKLTSTIASVVDNFSLVQYVPLNIKEEKSIDDLLIFIDNSIQYGEDIEHKENRAEDFEGDEMNRSLG</sequence>
<dbReference type="SUPFAM" id="SSF52540">
    <property type="entry name" value="P-loop containing nucleoside triphosphate hydrolases"/>
    <property type="match status" value="1"/>
</dbReference>
<dbReference type="InterPro" id="IPR027417">
    <property type="entry name" value="P-loop_NTPase"/>
</dbReference>
<dbReference type="OrthoDB" id="5839at2759"/>
<dbReference type="Proteomes" id="UP000015101">
    <property type="component" value="Unassembled WGS sequence"/>
</dbReference>
<keyword evidence="4 7" id="KW-0547">Nucleotide-binding</keyword>
<keyword evidence="6 7" id="KW-0342">GTP-binding</keyword>
<dbReference type="HOGENOM" id="CLU_037460_0_0_1"/>
<dbReference type="AlphaFoldDB" id="T1FEN9"/>
<evidence type="ECO:0000313" key="10">
    <source>
        <dbReference type="Proteomes" id="UP000015101"/>
    </source>
</evidence>
<organism evidence="9 10">
    <name type="scientific">Helobdella robusta</name>
    <name type="common">Californian leech</name>
    <dbReference type="NCBI Taxonomy" id="6412"/>
    <lineage>
        <taxon>Eukaryota</taxon>
        <taxon>Metazoa</taxon>
        <taxon>Spiralia</taxon>
        <taxon>Lophotrochozoa</taxon>
        <taxon>Annelida</taxon>
        <taxon>Clitellata</taxon>
        <taxon>Hirudinea</taxon>
        <taxon>Rhynchobdellida</taxon>
        <taxon>Glossiphoniidae</taxon>
        <taxon>Helobdella</taxon>
    </lineage>
</organism>
<proteinExistence type="inferred from homology"/>